<dbReference type="Gramene" id="KQJ86196">
    <property type="protein sequence ID" value="KQJ86196"/>
    <property type="gene ID" value="BRADI_4g03911v3"/>
</dbReference>
<evidence type="ECO:0000256" key="1">
    <source>
        <dbReference type="ARBA" id="ARBA00022837"/>
    </source>
</evidence>
<keyword evidence="2" id="KW-0732">Signal</keyword>
<dbReference type="SUPFAM" id="SSF47473">
    <property type="entry name" value="EF-hand"/>
    <property type="match status" value="1"/>
</dbReference>
<reference evidence="4" key="2">
    <citation type="submission" date="2017-06" db="EMBL/GenBank/DDBJ databases">
        <title>WGS assembly of Brachypodium distachyon.</title>
        <authorList>
            <consortium name="The International Brachypodium Initiative"/>
            <person name="Lucas S."/>
            <person name="Harmon-Smith M."/>
            <person name="Lail K."/>
            <person name="Tice H."/>
            <person name="Grimwood J."/>
            <person name="Bruce D."/>
            <person name="Barry K."/>
            <person name="Shu S."/>
            <person name="Lindquist E."/>
            <person name="Wang M."/>
            <person name="Pitluck S."/>
            <person name="Vogel J.P."/>
            <person name="Garvin D.F."/>
            <person name="Mockler T.C."/>
            <person name="Schmutz J."/>
            <person name="Rokhsar D."/>
            <person name="Bevan M.W."/>
        </authorList>
    </citation>
    <scope>NUCLEOTIDE SEQUENCE</scope>
    <source>
        <strain evidence="4">Bd21</strain>
    </source>
</reference>
<dbReference type="STRING" id="15368.A0A0Q3EIK5"/>
<reference evidence="4 5" key="1">
    <citation type="journal article" date="2010" name="Nature">
        <title>Genome sequencing and analysis of the model grass Brachypodium distachyon.</title>
        <authorList>
            <consortium name="International Brachypodium Initiative"/>
        </authorList>
    </citation>
    <scope>NUCLEOTIDE SEQUENCE [LARGE SCALE GENOMIC DNA]</scope>
    <source>
        <strain evidence="4 5">Bd21</strain>
    </source>
</reference>
<dbReference type="AlphaFoldDB" id="A0A0Q3EIK5"/>
<dbReference type="EMBL" id="CM000883">
    <property type="protein sequence ID" value="KQJ86196.2"/>
    <property type="molecule type" value="Genomic_DNA"/>
</dbReference>
<evidence type="ECO:0000313" key="6">
    <source>
        <dbReference type="Proteomes" id="UP000008810"/>
    </source>
</evidence>
<dbReference type="InterPro" id="IPR002048">
    <property type="entry name" value="EF_hand_dom"/>
</dbReference>
<sequence>MIRAKIRPCLSVVFCILYWCSTITQVPRKFTSMTEGKMGYEDFVYFVLSEEDKSSEPSLEYWFKCIDLDGDGILTTNEIQFFCEEQLHCMECMAQEPVLFQGILCQMIDMIGPEDETYFTLQDLKRYKLSGNIYKILFNLNKFMAFEPRDPFLIRQKHENPSLTEWDWFAHRQYIRLLMEEDGEDASNG</sequence>
<accession>A0A0Q3EIK5</accession>
<dbReference type="InParanoid" id="A0A0Q3EIK5"/>
<feature type="domain" description="EF-hand" evidence="3">
    <location>
        <begin position="54"/>
        <end position="89"/>
    </location>
</feature>
<dbReference type="EnsemblPlants" id="KQJ86196">
    <property type="protein sequence ID" value="KQJ86196"/>
    <property type="gene ID" value="BRADI_4g03911v3"/>
</dbReference>
<reference evidence="5" key="3">
    <citation type="submission" date="2018-08" db="UniProtKB">
        <authorList>
            <consortium name="EnsemblPlants"/>
        </authorList>
    </citation>
    <scope>IDENTIFICATION</scope>
    <source>
        <strain evidence="5">cv. Bd21</strain>
    </source>
</reference>
<evidence type="ECO:0000259" key="3">
    <source>
        <dbReference type="PROSITE" id="PS50222"/>
    </source>
</evidence>
<name>A0A0Q3EIK5_BRADI</name>
<dbReference type="PANTHER" id="PTHR14095">
    <property type="entry name" value="PHOSPHATASE 2A REGULATORY SUBUNIT-RELATED"/>
    <property type="match status" value="1"/>
</dbReference>
<organism evidence="4">
    <name type="scientific">Brachypodium distachyon</name>
    <name type="common">Purple false brome</name>
    <name type="synonym">Trachynia distachya</name>
    <dbReference type="NCBI Taxonomy" id="15368"/>
    <lineage>
        <taxon>Eukaryota</taxon>
        <taxon>Viridiplantae</taxon>
        <taxon>Streptophyta</taxon>
        <taxon>Embryophyta</taxon>
        <taxon>Tracheophyta</taxon>
        <taxon>Spermatophyta</taxon>
        <taxon>Magnoliopsida</taxon>
        <taxon>Liliopsida</taxon>
        <taxon>Poales</taxon>
        <taxon>Poaceae</taxon>
        <taxon>BOP clade</taxon>
        <taxon>Pooideae</taxon>
        <taxon>Stipodae</taxon>
        <taxon>Brachypodieae</taxon>
        <taxon>Brachypodium</taxon>
    </lineage>
</organism>
<dbReference type="InterPro" id="IPR011992">
    <property type="entry name" value="EF-hand-dom_pair"/>
</dbReference>
<dbReference type="PANTHER" id="PTHR14095:SF0">
    <property type="entry name" value="MIP22305P"/>
    <property type="match status" value="1"/>
</dbReference>
<feature type="chain" id="PRO_5033238931" description="EF-hand domain-containing protein" evidence="2">
    <location>
        <begin position="25"/>
        <end position="189"/>
    </location>
</feature>
<evidence type="ECO:0000313" key="4">
    <source>
        <dbReference type="EMBL" id="KQJ86196.2"/>
    </source>
</evidence>
<dbReference type="OrthoDB" id="5586at2759"/>
<proteinExistence type="predicted"/>
<dbReference type="PROSITE" id="PS50222">
    <property type="entry name" value="EF_HAND_2"/>
    <property type="match status" value="1"/>
</dbReference>
<dbReference type="GO" id="GO:0005509">
    <property type="term" value="F:calcium ion binding"/>
    <property type="evidence" value="ECO:0007669"/>
    <property type="project" value="InterPro"/>
</dbReference>
<keyword evidence="1" id="KW-0106">Calcium</keyword>
<gene>
    <name evidence="4" type="ORF">BRADI_4g03911v3</name>
</gene>
<dbReference type="InterPro" id="IPR018247">
    <property type="entry name" value="EF_Hand_1_Ca_BS"/>
</dbReference>
<evidence type="ECO:0000313" key="5">
    <source>
        <dbReference type="EnsemblPlants" id="KQJ86196"/>
    </source>
</evidence>
<evidence type="ECO:0000256" key="2">
    <source>
        <dbReference type="SAM" id="SignalP"/>
    </source>
</evidence>
<dbReference type="Proteomes" id="UP000008810">
    <property type="component" value="Chromosome 4"/>
</dbReference>
<dbReference type="PROSITE" id="PS00018">
    <property type="entry name" value="EF_HAND_1"/>
    <property type="match status" value="1"/>
</dbReference>
<dbReference type="Gene3D" id="1.10.238.10">
    <property type="entry name" value="EF-hand"/>
    <property type="match status" value="1"/>
</dbReference>
<protein>
    <recommendedName>
        <fullName evidence="3">EF-hand domain-containing protein</fullName>
    </recommendedName>
</protein>
<keyword evidence="6" id="KW-1185">Reference proteome</keyword>
<feature type="signal peptide" evidence="2">
    <location>
        <begin position="1"/>
        <end position="24"/>
    </location>
</feature>